<protein>
    <submittedName>
        <fullName evidence="1">Uncharacterized protein</fullName>
    </submittedName>
</protein>
<dbReference type="AlphaFoldDB" id="A0A2A8ZSQ6"/>
<organism evidence="1 2">
    <name type="scientific">Bacillus cereus</name>
    <dbReference type="NCBI Taxonomy" id="1396"/>
    <lineage>
        <taxon>Bacteria</taxon>
        <taxon>Bacillati</taxon>
        <taxon>Bacillota</taxon>
        <taxon>Bacilli</taxon>
        <taxon>Bacillales</taxon>
        <taxon>Bacillaceae</taxon>
        <taxon>Bacillus</taxon>
        <taxon>Bacillus cereus group</taxon>
    </lineage>
</organism>
<comment type="caution">
    <text evidence="1">The sequence shown here is derived from an EMBL/GenBank/DDBJ whole genome shotgun (WGS) entry which is preliminary data.</text>
</comment>
<evidence type="ECO:0000313" key="2">
    <source>
        <dbReference type="Proteomes" id="UP000220032"/>
    </source>
</evidence>
<name>A0A2A8ZSQ6_BACCE</name>
<evidence type="ECO:0000313" key="1">
    <source>
        <dbReference type="EMBL" id="PFE08907.1"/>
    </source>
</evidence>
<accession>A0A2A8ZSQ6</accession>
<dbReference type="EMBL" id="NTRR01000058">
    <property type="protein sequence ID" value="PFE08907.1"/>
    <property type="molecule type" value="Genomic_DNA"/>
</dbReference>
<sequence>MERYILDELLKWEKILIEKYKAIVQVEKERELESCTLMKKIEILKNVSERFEGERKKLFIRAEINPLQDREKQIDQEIKSTKVIYYENKEEIEITLEYLRKEIDSDIDEESQQIITDSEEIILK</sequence>
<gene>
    <name evidence="1" type="ORF">CN307_27245</name>
</gene>
<proteinExistence type="predicted"/>
<dbReference type="RefSeq" id="WP_098343748.1">
    <property type="nucleotide sequence ID" value="NZ_JBHTUN010000006.1"/>
</dbReference>
<reference evidence="1 2" key="1">
    <citation type="submission" date="2017-09" db="EMBL/GenBank/DDBJ databases">
        <title>Large-scale bioinformatics analysis of Bacillus genomes uncovers conserved roles of natural products in bacterial physiology.</title>
        <authorList>
            <consortium name="Agbiome Team Llc"/>
            <person name="Bleich R.M."/>
            <person name="Grubbs K.J."/>
            <person name="Santa Maria K.C."/>
            <person name="Allen S.E."/>
            <person name="Farag S."/>
            <person name="Shank E.A."/>
            <person name="Bowers A."/>
        </authorList>
    </citation>
    <scope>NUCLEOTIDE SEQUENCE [LARGE SCALE GENOMIC DNA]</scope>
    <source>
        <strain evidence="1 2">AFS022681</strain>
    </source>
</reference>
<dbReference type="Proteomes" id="UP000220032">
    <property type="component" value="Unassembled WGS sequence"/>
</dbReference>